<keyword evidence="3" id="KW-1185">Reference proteome</keyword>
<evidence type="ECO:0000313" key="3">
    <source>
        <dbReference type="Proteomes" id="UP001152320"/>
    </source>
</evidence>
<keyword evidence="1" id="KW-1133">Transmembrane helix</keyword>
<comment type="caution">
    <text evidence="2">The sequence shown here is derived from an EMBL/GenBank/DDBJ whole genome shotgun (WGS) entry which is preliminary data.</text>
</comment>
<dbReference type="Proteomes" id="UP001152320">
    <property type="component" value="Chromosome 1"/>
</dbReference>
<feature type="transmembrane region" description="Helical" evidence="1">
    <location>
        <begin position="118"/>
        <end position="141"/>
    </location>
</feature>
<keyword evidence="1" id="KW-0472">Membrane</keyword>
<keyword evidence="1" id="KW-0812">Transmembrane</keyword>
<accession>A0A9Q1CPC1</accession>
<evidence type="ECO:0000313" key="2">
    <source>
        <dbReference type="EMBL" id="KAJ8049457.1"/>
    </source>
</evidence>
<organism evidence="2 3">
    <name type="scientific">Holothuria leucospilota</name>
    <name type="common">Black long sea cucumber</name>
    <name type="synonym">Mertensiothuria leucospilota</name>
    <dbReference type="NCBI Taxonomy" id="206669"/>
    <lineage>
        <taxon>Eukaryota</taxon>
        <taxon>Metazoa</taxon>
        <taxon>Echinodermata</taxon>
        <taxon>Eleutherozoa</taxon>
        <taxon>Echinozoa</taxon>
        <taxon>Holothuroidea</taxon>
        <taxon>Aspidochirotacea</taxon>
        <taxon>Aspidochirotida</taxon>
        <taxon>Holothuriidae</taxon>
        <taxon>Holothuria</taxon>
    </lineage>
</organism>
<dbReference type="PANTHER" id="PTHR11319">
    <property type="entry name" value="G PROTEIN-COUPLED RECEPTOR-RELATED"/>
    <property type="match status" value="1"/>
</dbReference>
<feature type="transmembrane region" description="Helical" evidence="1">
    <location>
        <begin position="178"/>
        <end position="198"/>
    </location>
</feature>
<feature type="transmembrane region" description="Helical" evidence="1">
    <location>
        <begin position="309"/>
        <end position="326"/>
    </location>
</feature>
<feature type="transmembrane region" description="Helical" evidence="1">
    <location>
        <begin position="338"/>
        <end position="360"/>
    </location>
</feature>
<sequence>MDILISQGKIVLGFYQVIGELFTSLHDVNWTKTLKYIGDIISIIELNIFQLFVRPQCFNEKLQINPKVEFVIAMTYLAIMVFVPFVIYHMLKITYFRFKARFSYDSHINYVERIKSNIITVVIISLFLTYPPICTIIFQIYPKACEKFCLDVNNNTCKVLLRSDYELECKDLNVYHTFAYFATAGYIVAYPTVLFFVLRAQVKRSPSQREGENTYRSINENDGDVISMNEASCNGPNAIWIDFLCENYKSQFWYWEILELTRKVLQTALITLLGWKDRLTVLATIGVSVLFLTLHARYMPMKRSFEQKLQMFSLVAVLVNVVVAAMDVPDDYGNAMSVALIFLNAVVLVIIAGELFFGLFFRIKQAKLHTPILRFGTTYISSFLVCFSKLCRRNN</sequence>
<dbReference type="AlphaFoldDB" id="A0A9Q1CPC1"/>
<reference evidence="2" key="1">
    <citation type="submission" date="2021-10" db="EMBL/GenBank/DDBJ databases">
        <title>Tropical sea cucumber genome reveals ecological adaptation and Cuvierian tubules defense mechanism.</title>
        <authorList>
            <person name="Chen T."/>
        </authorList>
    </citation>
    <scope>NUCLEOTIDE SEQUENCE</scope>
    <source>
        <strain evidence="2">Nanhai2018</strain>
        <tissue evidence="2">Muscle</tissue>
    </source>
</reference>
<gene>
    <name evidence="2" type="ORF">HOLleu_02217</name>
</gene>
<dbReference type="OrthoDB" id="5950997at2759"/>
<dbReference type="EMBL" id="JAIZAY010000001">
    <property type="protein sequence ID" value="KAJ8049457.1"/>
    <property type="molecule type" value="Genomic_DNA"/>
</dbReference>
<dbReference type="PANTHER" id="PTHR11319:SF35">
    <property type="entry name" value="OUTER MEMBRANE PROTEIN PMPC-RELATED"/>
    <property type="match status" value="1"/>
</dbReference>
<evidence type="ECO:0000256" key="1">
    <source>
        <dbReference type="SAM" id="Phobius"/>
    </source>
</evidence>
<name>A0A9Q1CPC1_HOLLE</name>
<feature type="transmembrane region" description="Helical" evidence="1">
    <location>
        <begin position="70"/>
        <end position="91"/>
    </location>
</feature>
<proteinExistence type="predicted"/>
<protein>
    <submittedName>
        <fullName evidence="2">Uncharacterized protein</fullName>
    </submittedName>
</protein>